<dbReference type="InParanoid" id="A0A165D9U4"/>
<sequence>MSVIVCCPSPVLGNGHGLAWWAAPCARSVSALPVLYRAAPAWIRVFFPRTSLGMSPDVQRWAGGLSGHQVASALNIRWTSTQDARQLPGRHVL</sequence>
<organism evidence="1 2">
    <name type="scientific">Calocera cornea HHB12733</name>
    <dbReference type="NCBI Taxonomy" id="1353952"/>
    <lineage>
        <taxon>Eukaryota</taxon>
        <taxon>Fungi</taxon>
        <taxon>Dikarya</taxon>
        <taxon>Basidiomycota</taxon>
        <taxon>Agaricomycotina</taxon>
        <taxon>Dacrymycetes</taxon>
        <taxon>Dacrymycetales</taxon>
        <taxon>Dacrymycetaceae</taxon>
        <taxon>Calocera</taxon>
    </lineage>
</organism>
<proteinExistence type="predicted"/>
<name>A0A165D9U4_9BASI</name>
<evidence type="ECO:0000313" key="1">
    <source>
        <dbReference type="EMBL" id="KZT52358.1"/>
    </source>
</evidence>
<protein>
    <submittedName>
        <fullName evidence="1">Uncharacterized protein</fullName>
    </submittedName>
</protein>
<dbReference type="AlphaFoldDB" id="A0A165D9U4"/>
<evidence type="ECO:0000313" key="2">
    <source>
        <dbReference type="Proteomes" id="UP000076842"/>
    </source>
</evidence>
<gene>
    <name evidence="1" type="ORF">CALCODRAFT_502427</name>
</gene>
<dbReference type="EMBL" id="KV424069">
    <property type="protein sequence ID" value="KZT52358.1"/>
    <property type="molecule type" value="Genomic_DNA"/>
</dbReference>
<keyword evidence="2" id="KW-1185">Reference proteome</keyword>
<reference evidence="1 2" key="1">
    <citation type="journal article" date="2016" name="Mol. Biol. Evol.">
        <title>Comparative Genomics of Early-Diverging Mushroom-Forming Fungi Provides Insights into the Origins of Lignocellulose Decay Capabilities.</title>
        <authorList>
            <person name="Nagy L.G."/>
            <person name="Riley R."/>
            <person name="Tritt A."/>
            <person name="Adam C."/>
            <person name="Daum C."/>
            <person name="Floudas D."/>
            <person name="Sun H."/>
            <person name="Yadav J.S."/>
            <person name="Pangilinan J."/>
            <person name="Larsson K.H."/>
            <person name="Matsuura K."/>
            <person name="Barry K."/>
            <person name="Labutti K."/>
            <person name="Kuo R."/>
            <person name="Ohm R.A."/>
            <person name="Bhattacharya S.S."/>
            <person name="Shirouzu T."/>
            <person name="Yoshinaga Y."/>
            <person name="Martin F.M."/>
            <person name="Grigoriev I.V."/>
            <person name="Hibbett D.S."/>
        </authorList>
    </citation>
    <scope>NUCLEOTIDE SEQUENCE [LARGE SCALE GENOMIC DNA]</scope>
    <source>
        <strain evidence="1 2">HHB12733</strain>
    </source>
</reference>
<accession>A0A165D9U4</accession>
<dbReference type="Proteomes" id="UP000076842">
    <property type="component" value="Unassembled WGS sequence"/>
</dbReference>